<gene>
    <name evidence="3" type="ORF">IRY30_03645</name>
</gene>
<feature type="transmembrane region" description="Helical" evidence="2">
    <location>
        <begin position="48"/>
        <end position="68"/>
    </location>
</feature>
<keyword evidence="2" id="KW-0472">Membrane</keyword>
<evidence type="ECO:0000313" key="4">
    <source>
        <dbReference type="Proteomes" id="UP000635902"/>
    </source>
</evidence>
<feature type="transmembrane region" description="Helical" evidence="2">
    <location>
        <begin position="228"/>
        <end position="249"/>
    </location>
</feature>
<feature type="transmembrane region" description="Helical" evidence="2">
    <location>
        <begin position="16"/>
        <end position="36"/>
    </location>
</feature>
<keyword evidence="4" id="KW-1185">Reference proteome</keyword>
<dbReference type="Proteomes" id="UP000635902">
    <property type="component" value="Unassembled WGS sequence"/>
</dbReference>
<evidence type="ECO:0000256" key="1">
    <source>
        <dbReference type="SAM" id="MobiDB-lite"/>
    </source>
</evidence>
<comment type="caution">
    <text evidence="3">The sequence shown here is derived from an EMBL/GenBank/DDBJ whole genome shotgun (WGS) entry which is preliminary data.</text>
</comment>
<dbReference type="EMBL" id="JADKMY010000001">
    <property type="protein sequence ID" value="MBF4553178.1"/>
    <property type="molecule type" value="Genomic_DNA"/>
</dbReference>
<proteinExistence type="predicted"/>
<feature type="transmembrane region" description="Helical" evidence="2">
    <location>
        <begin position="170"/>
        <end position="192"/>
    </location>
</feature>
<dbReference type="RefSeq" id="WP_194556012.1">
    <property type="nucleotide sequence ID" value="NZ_JADKMY010000001.1"/>
</dbReference>
<keyword evidence="2" id="KW-0812">Transmembrane</keyword>
<feature type="compositionally biased region" description="Low complexity" evidence="1">
    <location>
        <begin position="279"/>
        <end position="300"/>
    </location>
</feature>
<keyword evidence="2" id="KW-1133">Transmembrane helix</keyword>
<reference evidence="3 4" key="1">
    <citation type="submission" date="2020-10" db="EMBL/GenBank/DDBJ databases">
        <title>Novel species in genus Corynebacterium.</title>
        <authorList>
            <person name="Zhang G."/>
        </authorList>
    </citation>
    <scope>NUCLEOTIDE SEQUENCE [LARGE SCALE GENOMIC DNA]</scope>
    <source>
        <strain evidence="3 4">DSM 45110</strain>
    </source>
</reference>
<name>A0ABR9ZJK4_9CORY</name>
<sequence length="307" mass="31768">MPEQTTNAIRLRRKSLVFLGIVALASVVMFAWPLFASPGALEGFSSRTPLIIAVLIPMILAVVLAEISEEGFDVKAVAMLGVLSAAVAAVRPLGAGSAGFETVFFVLILGGRVFGPAFGFVLGCTGMFASALLTGGVGPWLPYQMLGAAWVAFGAGLLPQWRGKLEMLVLAAYGAIAALGYGLALNLSFWPFTLGADTELSYVPGAAVVENLHRFIVFSLSTSLGWDIIRALVTIALLLVAAPVVLATLRRAAHKAAFAAPVSFAAPAETEPRTASDVPRQPAGARAPQPSADETPATTPADPPAGT</sequence>
<dbReference type="Gene3D" id="1.10.1760.20">
    <property type="match status" value="1"/>
</dbReference>
<dbReference type="InterPro" id="IPR017196">
    <property type="entry name" value="ECF_substrate-spec_UCP037395"/>
</dbReference>
<accession>A0ABR9ZJK4</accession>
<organism evidence="3 4">
    <name type="scientific">Corynebacterium suicordis DSM 45110</name>
    <dbReference type="NCBI Taxonomy" id="1121369"/>
    <lineage>
        <taxon>Bacteria</taxon>
        <taxon>Bacillati</taxon>
        <taxon>Actinomycetota</taxon>
        <taxon>Actinomycetes</taxon>
        <taxon>Mycobacteriales</taxon>
        <taxon>Corynebacteriaceae</taxon>
        <taxon>Corynebacterium</taxon>
    </lineage>
</organism>
<dbReference type="PIRSF" id="PIRSF037395">
    <property type="entry name" value="UCP037395_ABCper"/>
    <property type="match status" value="1"/>
</dbReference>
<feature type="region of interest" description="Disordered" evidence="1">
    <location>
        <begin position="268"/>
        <end position="307"/>
    </location>
</feature>
<evidence type="ECO:0000313" key="3">
    <source>
        <dbReference type="EMBL" id="MBF4553178.1"/>
    </source>
</evidence>
<evidence type="ECO:0000256" key="2">
    <source>
        <dbReference type="SAM" id="Phobius"/>
    </source>
</evidence>
<protein>
    <submittedName>
        <fullName evidence="3">ECF transporter S component</fullName>
    </submittedName>
</protein>